<dbReference type="EMBL" id="KB446541">
    <property type="protein sequence ID" value="EME42028.1"/>
    <property type="molecule type" value="Genomic_DNA"/>
</dbReference>
<evidence type="ECO:0000313" key="2">
    <source>
        <dbReference type="EMBL" id="EME42028.1"/>
    </source>
</evidence>
<feature type="region of interest" description="Disordered" evidence="1">
    <location>
        <begin position="94"/>
        <end position="114"/>
    </location>
</feature>
<sequence>MRRAVLQGLLFESPPPQESKAKRLLPRHLSLKVLCCTNNDAPSLRWRCCYCCCRGRGRGRVPAIARRTLLAADTAELVGRERWAANRRRSLVLQQQQQQQQQQPNERDVHTQQRSVADERLCAYSRATGSTWFCTRGMPVGRMHSNAVERFPSSSTALARPLFCWPLPDGPHLPVLVRGCRVVCGWQSVMWPTLRALQAQLHY</sequence>
<organism evidence="2 3">
    <name type="scientific">Dothistroma septosporum (strain NZE10 / CBS 128990)</name>
    <name type="common">Red band needle blight fungus</name>
    <name type="synonym">Mycosphaerella pini</name>
    <dbReference type="NCBI Taxonomy" id="675120"/>
    <lineage>
        <taxon>Eukaryota</taxon>
        <taxon>Fungi</taxon>
        <taxon>Dikarya</taxon>
        <taxon>Ascomycota</taxon>
        <taxon>Pezizomycotina</taxon>
        <taxon>Dothideomycetes</taxon>
        <taxon>Dothideomycetidae</taxon>
        <taxon>Mycosphaerellales</taxon>
        <taxon>Mycosphaerellaceae</taxon>
        <taxon>Dothistroma</taxon>
    </lineage>
</organism>
<dbReference type="AlphaFoldDB" id="N1PHC5"/>
<proteinExistence type="predicted"/>
<gene>
    <name evidence="2" type="ORF">DOTSEDRAFT_35974</name>
</gene>
<keyword evidence="3" id="KW-1185">Reference proteome</keyword>
<reference evidence="3" key="1">
    <citation type="journal article" date="2012" name="PLoS Genet.">
        <title>The genomes of the fungal plant pathogens Cladosporium fulvum and Dothistroma septosporum reveal adaptation to different hosts and lifestyles but also signatures of common ancestry.</title>
        <authorList>
            <person name="de Wit P.J.G.M."/>
            <person name="van der Burgt A."/>
            <person name="Oekmen B."/>
            <person name="Stergiopoulos I."/>
            <person name="Abd-Elsalam K.A."/>
            <person name="Aerts A.L."/>
            <person name="Bahkali A.H."/>
            <person name="Beenen H.G."/>
            <person name="Chettri P."/>
            <person name="Cox M.P."/>
            <person name="Datema E."/>
            <person name="de Vries R.P."/>
            <person name="Dhillon B."/>
            <person name="Ganley A.R."/>
            <person name="Griffiths S.A."/>
            <person name="Guo Y."/>
            <person name="Hamelin R.C."/>
            <person name="Henrissat B."/>
            <person name="Kabir M.S."/>
            <person name="Jashni M.K."/>
            <person name="Kema G."/>
            <person name="Klaubauf S."/>
            <person name="Lapidus A."/>
            <person name="Levasseur A."/>
            <person name="Lindquist E."/>
            <person name="Mehrabi R."/>
            <person name="Ohm R.A."/>
            <person name="Owen T.J."/>
            <person name="Salamov A."/>
            <person name="Schwelm A."/>
            <person name="Schijlen E."/>
            <person name="Sun H."/>
            <person name="van den Burg H.A."/>
            <person name="van Ham R.C.H.J."/>
            <person name="Zhang S."/>
            <person name="Goodwin S.B."/>
            <person name="Grigoriev I.V."/>
            <person name="Collemare J."/>
            <person name="Bradshaw R.E."/>
        </authorList>
    </citation>
    <scope>NUCLEOTIDE SEQUENCE [LARGE SCALE GENOMIC DNA]</scope>
    <source>
        <strain evidence="3">NZE10 / CBS 128990</strain>
    </source>
</reference>
<accession>N1PHC5</accession>
<feature type="compositionally biased region" description="Low complexity" evidence="1">
    <location>
        <begin position="94"/>
        <end position="103"/>
    </location>
</feature>
<name>N1PHC5_DOTSN</name>
<evidence type="ECO:0000313" key="3">
    <source>
        <dbReference type="Proteomes" id="UP000016933"/>
    </source>
</evidence>
<reference evidence="2 3" key="2">
    <citation type="journal article" date="2012" name="PLoS Pathog.">
        <title>Diverse lifestyles and strategies of plant pathogenesis encoded in the genomes of eighteen Dothideomycetes fungi.</title>
        <authorList>
            <person name="Ohm R.A."/>
            <person name="Feau N."/>
            <person name="Henrissat B."/>
            <person name="Schoch C.L."/>
            <person name="Horwitz B.A."/>
            <person name="Barry K.W."/>
            <person name="Condon B.J."/>
            <person name="Copeland A.C."/>
            <person name="Dhillon B."/>
            <person name="Glaser F."/>
            <person name="Hesse C.N."/>
            <person name="Kosti I."/>
            <person name="LaButti K."/>
            <person name="Lindquist E.A."/>
            <person name="Lucas S."/>
            <person name="Salamov A.A."/>
            <person name="Bradshaw R.E."/>
            <person name="Ciuffetti L."/>
            <person name="Hamelin R.C."/>
            <person name="Kema G.H.J."/>
            <person name="Lawrence C."/>
            <person name="Scott J.A."/>
            <person name="Spatafora J.W."/>
            <person name="Turgeon B.G."/>
            <person name="de Wit P.J.G.M."/>
            <person name="Zhong S."/>
            <person name="Goodwin S.B."/>
            <person name="Grigoriev I.V."/>
        </authorList>
    </citation>
    <scope>NUCLEOTIDE SEQUENCE [LARGE SCALE GENOMIC DNA]</scope>
    <source>
        <strain evidence="3">NZE10 / CBS 128990</strain>
    </source>
</reference>
<dbReference type="Proteomes" id="UP000016933">
    <property type="component" value="Unassembled WGS sequence"/>
</dbReference>
<evidence type="ECO:0000256" key="1">
    <source>
        <dbReference type="SAM" id="MobiDB-lite"/>
    </source>
</evidence>
<dbReference type="HOGENOM" id="CLU_1348898_0_0_1"/>
<feature type="compositionally biased region" description="Basic and acidic residues" evidence="1">
    <location>
        <begin position="105"/>
        <end position="114"/>
    </location>
</feature>
<protein>
    <submittedName>
        <fullName evidence="2">Uncharacterized protein</fullName>
    </submittedName>
</protein>